<keyword evidence="6" id="KW-0460">Magnesium</keyword>
<comment type="cofactor">
    <cofactor evidence="1">
        <name>Mg(2+)</name>
        <dbReference type="ChEBI" id="CHEBI:18420"/>
    </cofactor>
</comment>
<dbReference type="InterPro" id="IPR000092">
    <property type="entry name" value="Polyprenyl_synt"/>
</dbReference>
<dbReference type="SUPFAM" id="SSF48576">
    <property type="entry name" value="Terpenoid synthases"/>
    <property type="match status" value="1"/>
</dbReference>
<organism evidence="9 10">
    <name type="scientific">Chlamydomonas eustigma</name>
    <dbReference type="NCBI Taxonomy" id="1157962"/>
    <lineage>
        <taxon>Eukaryota</taxon>
        <taxon>Viridiplantae</taxon>
        <taxon>Chlorophyta</taxon>
        <taxon>core chlorophytes</taxon>
        <taxon>Chlorophyceae</taxon>
        <taxon>CS clade</taxon>
        <taxon>Chlamydomonadales</taxon>
        <taxon>Chlamydomonadaceae</taxon>
        <taxon>Chlamydomonas</taxon>
    </lineage>
</organism>
<dbReference type="EMBL" id="BEGY01000049">
    <property type="protein sequence ID" value="GAX80153.1"/>
    <property type="molecule type" value="Genomic_DNA"/>
</dbReference>
<protein>
    <recommendedName>
        <fullName evidence="11">Geranylgeranyl diphosphate synthase</fullName>
    </recommendedName>
</protein>
<evidence type="ECO:0000313" key="10">
    <source>
        <dbReference type="Proteomes" id="UP000232323"/>
    </source>
</evidence>
<evidence type="ECO:0000256" key="5">
    <source>
        <dbReference type="ARBA" id="ARBA00022723"/>
    </source>
</evidence>
<dbReference type="GO" id="GO:0005737">
    <property type="term" value="C:cytoplasm"/>
    <property type="evidence" value="ECO:0007669"/>
    <property type="project" value="UniProtKB-ARBA"/>
</dbReference>
<dbReference type="PANTHER" id="PTHR43281">
    <property type="entry name" value="FARNESYL DIPHOSPHATE SYNTHASE"/>
    <property type="match status" value="1"/>
</dbReference>
<comment type="similarity">
    <text evidence="3 8">Belongs to the FPP/GGPP synthase family.</text>
</comment>
<name>A0A250XAK8_9CHLO</name>
<dbReference type="FunFam" id="1.10.600.10:FF:000001">
    <property type="entry name" value="Geranylgeranyl diphosphate synthase"/>
    <property type="match status" value="1"/>
</dbReference>
<accession>A0A250XAK8</accession>
<dbReference type="GO" id="GO:0046872">
    <property type="term" value="F:metal ion binding"/>
    <property type="evidence" value="ECO:0007669"/>
    <property type="project" value="UniProtKB-KW"/>
</dbReference>
<keyword evidence="5" id="KW-0479">Metal-binding</keyword>
<dbReference type="Pfam" id="PF00348">
    <property type="entry name" value="polyprenyl_synt"/>
    <property type="match status" value="1"/>
</dbReference>
<dbReference type="PROSITE" id="PS00723">
    <property type="entry name" value="POLYPRENYL_SYNTHASE_1"/>
    <property type="match status" value="1"/>
</dbReference>
<evidence type="ECO:0000256" key="6">
    <source>
        <dbReference type="ARBA" id="ARBA00022842"/>
    </source>
</evidence>
<comment type="pathway">
    <text evidence="2">Isoprenoid biosynthesis.</text>
</comment>
<dbReference type="CDD" id="cd00685">
    <property type="entry name" value="Trans_IPPS_HT"/>
    <property type="match status" value="1"/>
</dbReference>
<dbReference type="PROSITE" id="PS00444">
    <property type="entry name" value="POLYPRENYL_SYNTHASE_2"/>
    <property type="match status" value="1"/>
</dbReference>
<evidence type="ECO:0000256" key="1">
    <source>
        <dbReference type="ARBA" id="ARBA00001946"/>
    </source>
</evidence>
<dbReference type="NCBIfam" id="NF045485">
    <property type="entry name" value="FPPsyn"/>
    <property type="match status" value="1"/>
</dbReference>
<keyword evidence="4 8" id="KW-0808">Transferase</keyword>
<dbReference type="AlphaFoldDB" id="A0A250XAK8"/>
<dbReference type="InterPro" id="IPR008949">
    <property type="entry name" value="Isoprenoid_synthase_dom_sf"/>
</dbReference>
<dbReference type="SFLD" id="SFLDG01017">
    <property type="entry name" value="Polyprenyl_Transferase_Like"/>
    <property type="match status" value="1"/>
</dbReference>
<dbReference type="Gene3D" id="1.10.600.10">
    <property type="entry name" value="Farnesyl Diphosphate Synthase"/>
    <property type="match status" value="1"/>
</dbReference>
<evidence type="ECO:0008006" key="11">
    <source>
        <dbReference type="Google" id="ProtNLM"/>
    </source>
</evidence>
<proteinExistence type="inferred from homology"/>
<dbReference type="SFLD" id="SFLDS00005">
    <property type="entry name" value="Isoprenoid_Synthase_Type_I"/>
    <property type="match status" value="1"/>
</dbReference>
<dbReference type="GO" id="GO:0008299">
    <property type="term" value="P:isoprenoid biosynthetic process"/>
    <property type="evidence" value="ECO:0007669"/>
    <property type="project" value="UniProtKB-KW"/>
</dbReference>
<evidence type="ECO:0000256" key="3">
    <source>
        <dbReference type="ARBA" id="ARBA00006706"/>
    </source>
</evidence>
<dbReference type="NCBIfam" id="NF045685">
    <property type="entry name" value="GGPPSynCrtE"/>
    <property type="match status" value="1"/>
</dbReference>
<dbReference type="OrthoDB" id="6921389at2759"/>
<dbReference type="Proteomes" id="UP000232323">
    <property type="component" value="Unassembled WGS sequence"/>
</dbReference>
<evidence type="ECO:0000313" key="9">
    <source>
        <dbReference type="EMBL" id="GAX80153.1"/>
    </source>
</evidence>
<dbReference type="PANTHER" id="PTHR43281:SF1">
    <property type="entry name" value="FARNESYL DIPHOSPHATE SYNTHASE"/>
    <property type="match status" value="1"/>
</dbReference>
<dbReference type="GO" id="GO:0004659">
    <property type="term" value="F:prenyltransferase activity"/>
    <property type="evidence" value="ECO:0007669"/>
    <property type="project" value="InterPro"/>
</dbReference>
<gene>
    <name evidence="9" type="ORF">CEUSTIGMA_g7591.t1</name>
</gene>
<dbReference type="InterPro" id="IPR033749">
    <property type="entry name" value="Polyprenyl_synt_CS"/>
</dbReference>
<evidence type="ECO:0000256" key="8">
    <source>
        <dbReference type="RuleBase" id="RU004466"/>
    </source>
</evidence>
<evidence type="ECO:0000256" key="7">
    <source>
        <dbReference type="ARBA" id="ARBA00023229"/>
    </source>
</evidence>
<keyword evidence="10" id="KW-1185">Reference proteome</keyword>
<keyword evidence="7" id="KW-0414">Isoprene biosynthesis</keyword>
<evidence type="ECO:0000256" key="4">
    <source>
        <dbReference type="ARBA" id="ARBA00022679"/>
    </source>
</evidence>
<dbReference type="InterPro" id="IPR054848">
    <property type="entry name" value="GGPPSyn_CRT-like"/>
</dbReference>
<comment type="caution">
    <text evidence="9">The sequence shown here is derived from an EMBL/GenBank/DDBJ whole genome shotgun (WGS) entry which is preliminary data.</text>
</comment>
<sequence length="342" mass="37397">MLQFGKSSIRELRGTKQPIHRVPMQCMRRRLLHVATAEAVTTRPIEAAQFDFESYMVERAKLVNKALDQAVPLVYPETLTEAMRYSLLAGGKRVRPALCLAACDLVGGNLESAMPAAIAMEMVHTMSLIHDDLPAMDNDDFRRGRPTNHKVYGEDVAILAGDALLTFSFEHIAKSTKEVPAERVLRVIVELGRAVGAEGLTAGQVVDIKSENQEVGLDVLQYIHHHKTAALLEAAVVCGAIVGGADEATVEKLRKYALNIGLAFQVVDDILDVTQTTEQLGKTAAKDLAVNKTTYPKLLGIEKSREIADDLIKEAIQQLDGFESSRAAPLIALAKFIGYRQN</sequence>
<reference evidence="9 10" key="1">
    <citation type="submission" date="2017-08" db="EMBL/GenBank/DDBJ databases">
        <title>Acidophilic green algal genome provides insights into adaptation to an acidic environment.</title>
        <authorList>
            <person name="Hirooka S."/>
            <person name="Hirose Y."/>
            <person name="Kanesaki Y."/>
            <person name="Higuchi S."/>
            <person name="Fujiwara T."/>
            <person name="Onuma R."/>
            <person name="Era A."/>
            <person name="Ohbayashi R."/>
            <person name="Uzuka A."/>
            <person name="Nozaki H."/>
            <person name="Yoshikawa H."/>
            <person name="Miyagishima S.Y."/>
        </authorList>
    </citation>
    <scope>NUCLEOTIDE SEQUENCE [LARGE SCALE GENOMIC DNA]</scope>
    <source>
        <strain evidence="9 10">NIES-2499</strain>
    </source>
</reference>
<dbReference type="STRING" id="1157962.A0A250XAK8"/>
<dbReference type="InterPro" id="IPR053378">
    <property type="entry name" value="Prenyl_diphosphate_synthase"/>
</dbReference>
<evidence type="ECO:0000256" key="2">
    <source>
        <dbReference type="ARBA" id="ARBA00005128"/>
    </source>
</evidence>